<evidence type="ECO:0000256" key="1">
    <source>
        <dbReference type="SAM" id="MobiDB-lite"/>
    </source>
</evidence>
<sequence length="67" mass="6849">MTDAPHDPGKSNPTADAMKRALAAKKAGSSGASTSGGFKPGQHEEKKVARQSAAANKPAFRKASKRG</sequence>
<dbReference type="EMBL" id="JACIJB010000003">
    <property type="protein sequence ID" value="MBB5660442.1"/>
    <property type="molecule type" value="Genomic_DNA"/>
</dbReference>
<keyword evidence="3" id="KW-1185">Reference proteome</keyword>
<dbReference type="OrthoDB" id="7206217at2"/>
<proteinExistence type="predicted"/>
<gene>
    <name evidence="2" type="ORF">FHS65_001187</name>
</gene>
<name>A0A7W9E6L4_9CAUL</name>
<dbReference type="Proteomes" id="UP000548978">
    <property type="component" value="Unassembled WGS sequence"/>
</dbReference>
<accession>A0A7W9E6L4</accession>
<comment type="caution">
    <text evidence="2">The sequence shown here is derived from an EMBL/GenBank/DDBJ whole genome shotgun (WGS) entry which is preliminary data.</text>
</comment>
<dbReference type="RefSeq" id="WP_123285926.1">
    <property type="nucleotide sequence ID" value="NZ_JACIJB010000003.1"/>
</dbReference>
<feature type="region of interest" description="Disordered" evidence="1">
    <location>
        <begin position="1"/>
        <end position="67"/>
    </location>
</feature>
<dbReference type="AlphaFoldDB" id="A0A7W9E6L4"/>
<evidence type="ECO:0000313" key="3">
    <source>
        <dbReference type="Proteomes" id="UP000548978"/>
    </source>
</evidence>
<evidence type="ECO:0000313" key="2">
    <source>
        <dbReference type="EMBL" id="MBB5660442.1"/>
    </source>
</evidence>
<organism evidence="2 3">
    <name type="scientific">Brevundimonas halotolerans</name>
    <dbReference type="NCBI Taxonomy" id="69670"/>
    <lineage>
        <taxon>Bacteria</taxon>
        <taxon>Pseudomonadati</taxon>
        <taxon>Pseudomonadota</taxon>
        <taxon>Alphaproteobacteria</taxon>
        <taxon>Caulobacterales</taxon>
        <taxon>Caulobacteraceae</taxon>
        <taxon>Brevundimonas</taxon>
    </lineage>
</organism>
<reference evidence="2 3" key="1">
    <citation type="submission" date="2020-08" db="EMBL/GenBank/DDBJ databases">
        <title>Genomic Encyclopedia of Type Strains, Phase IV (KMG-IV): sequencing the most valuable type-strain genomes for metagenomic binning, comparative biology and taxonomic classification.</title>
        <authorList>
            <person name="Goeker M."/>
        </authorList>
    </citation>
    <scope>NUCLEOTIDE SEQUENCE [LARGE SCALE GENOMIC DNA]</scope>
    <source>
        <strain evidence="2 3">DSM 24448</strain>
    </source>
</reference>
<feature type="compositionally biased region" description="Low complexity" evidence="1">
    <location>
        <begin position="24"/>
        <end position="37"/>
    </location>
</feature>
<protein>
    <submittedName>
        <fullName evidence="2">Uncharacterized protein</fullName>
    </submittedName>
</protein>